<reference evidence="3" key="1">
    <citation type="submission" date="2022-06" db="EMBL/GenBank/DDBJ databases">
        <title>Complete genome sequences of two strains of the flax pathogen Septoria linicola.</title>
        <authorList>
            <person name="Lapalu N."/>
            <person name="Simon A."/>
            <person name="Demenou B."/>
            <person name="Paumier D."/>
            <person name="Guillot M.-P."/>
            <person name="Gout L."/>
            <person name="Valade R."/>
        </authorList>
    </citation>
    <scope>NUCLEOTIDE SEQUENCE</scope>
    <source>
        <strain evidence="3">SE15195</strain>
    </source>
</reference>
<sequence length="179" mass="20596">MGKASPAMPQHECSVEFQKRRQERHSSRHQRPPRRPRTARRRGQRHRCRRILEYGGKIAYFYSSRMMAAGQQDTTEIIGTHGKIVVNGNPQQNLVELHESSGIRKEVPQTYYDRFEQAFVTESNEFTECILDGKKPPFQLAGAISAVKIGEALQRSLRTGKKIEYNDIGEEIVEEKARL</sequence>
<name>A0A9Q9EFZ3_9PEZI</name>
<gene>
    <name evidence="3" type="ORF">Slin15195_G017080</name>
</gene>
<organism evidence="3 4">
    <name type="scientific">Septoria linicola</name>
    <dbReference type="NCBI Taxonomy" id="215465"/>
    <lineage>
        <taxon>Eukaryota</taxon>
        <taxon>Fungi</taxon>
        <taxon>Dikarya</taxon>
        <taxon>Ascomycota</taxon>
        <taxon>Pezizomycotina</taxon>
        <taxon>Dothideomycetes</taxon>
        <taxon>Dothideomycetidae</taxon>
        <taxon>Mycosphaerellales</taxon>
        <taxon>Mycosphaerellaceae</taxon>
        <taxon>Septoria</taxon>
    </lineage>
</organism>
<dbReference type="Gene3D" id="3.30.360.10">
    <property type="entry name" value="Dihydrodipicolinate Reductase, domain 2"/>
    <property type="match status" value="1"/>
</dbReference>
<dbReference type="EMBL" id="CP099418">
    <property type="protein sequence ID" value="USW48389.1"/>
    <property type="molecule type" value="Genomic_DNA"/>
</dbReference>
<dbReference type="InterPro" id="IPR004104">
    <property type="entry name" value="Gfo/Idh/MocA-like_OxRdtase_C"/>
</dbReference>
<evidence type="ECO:0000259" key="2">
    <source>
        <dbReference type="Pfam" id="PF02894"/>
    </source>
</evidence>
<accession>A0A9Q9EFZ3</accession>
<feature type="compositionally biased region" description="Basic residues" evidence="1">
    <location>
        <begin position="21"/>
        <end position="46"/>
    </location>
</feature>
<keyword evidence="4" id="KW-1185">Reference proteome</keyword>
<evidence type="ECO:0000313" key="4">
    <source>
        <dbReference type="Proteomes" id="UP001056384"/>
    </source>
</evidence>
<evidence type="ECO:0000256" key="1">
    <source>
        <dbReference type="SAM" id="MobiDB-lite"/>
    </source>
</evidence>
<protein>
    <recommendedName>
        <fullName evidence="2">Gfo/Idh/MocA-like oxidoreductase C-terminal domain-containing protein</fullName>
    </recommendedName>
</protein>
<dbReference type="Proteomes" id="UP001056384">
    <property type="component" value="Chromosome 1"/>
</dbReference>
<dbReference type="Pfam" id="PF02894">
    <property type="entry name" value="GFO_IDH_MocA_C"/>
    <property type="match status" value="1"/>
</dbReference>
<dbReference type="AlphaFoldDB" id="A0A9Q9EFZ3"/>
<feature type="region of interest" description="Disordered" evidence="1">
    <location>
        <begin position="1"/>
        <end position="46"/>
    </location>
</feature>
<feature type="domain" description="Gfo/Idh/MocA-like oxidoreductase C-terminal" evidence="2">
    <location>
        <begin position="36"/>
        <end position="164"/>
    </location>
</feature>
<proteinExistence type="predicted"/>
<evidence type="ECO:0000313" key="3">
    <source>
        <dbReference type="EMBL" id="USW48389.1"/>
    </source>
</evidence>